<dbReference type="AlphaFoldDB" id="A0A7Z8G5N4"/>
<evidence type="ECO:0000256" key="2">
    <source>
        <dbReference type="ARBA" id="ARBA00004936"/>
    </source>
</evidence>
<dbReference type="InterPro" id="IPR000917">
    <property type="entry name" value="Sulfatase_N"/>
</dbReference>
<name>A0A7Z8G5N4_CARDV</name>
<feature type="transmembrane region" description="Helical" evidence="7">
    <location>
        <begin position="157"/>
        <end position="177"/>
    </location>
</feature>
<proteinExistence type="predicted"/>
<evidence type="ECO:0000313" key="10">
    <source>
        <dbReference type="Proteomes" id="UP000297938"/>
    </source>
</evidence>
<evidence type="ECO:0000313" key="9">
    <source>
        <dbReference type="EMBL" id="TFJ30363.1"/>
    </source>
</evidence>
<evidence type="ECO:0000256" key="5">
    <source>
        <dbReference type="ARBA" id="ARBA00022989"/>
    </source>
</evidence>
<feature type="transmembrane region" description="Helical" evidence="7">
    <location>
        <begin position="50"/>
        <end position="70"/>
    </location>
</feature>
<reference evidence="9 10" key="1">
    <citation type="journal article" date="2018" name="Int. J. Food Microbiol.">
        <title>Growth of Carnobacterium spp. isolated from chilled vacuum-packaged meat under relevant acidic conditions.</title>
        <authorList>
            <person name="Zhang P."/>
            <person name="Badoni M."/>
            <person name="Ganzle M."/>
            <person name="Yang X."/>
        </authorList>
    </citation>
    <scope>NUCLEOTIDE SEQUENCE [LARGE SCALE GENOMIC DNA]</scope>
    <source>
        <strain evidence="9 10">B2</strain>
    </source>
</reference>
<organism evidence="9 10">
    <name type="scientific">Carnobacterium divergens</name>
    <name type="common">Lactobacillus divergens</name>
    <dbReference type="NCBI Taxonomy" id="2748"/>
    <lineage>
        <taxon>Bacteria</taxon>
        <taxon>Bacillati</taxon>
        <taxon>Bacillota</taxon>
        <taxon>Bacilli</taxon>
        <taxon>Lactobacillales</taxon>
        <taxon>Carnobacteriaceae</taxon>
        <taxon>Carnobacterium</taxon>
    </lineage>
</organism>
<feature type="transmembrane region" description="Helical" evidence="7">
    <location>
        <begin position="124"/>
        <end position="145"/>
    </location>
</feature>
<comment type="subcellular location">
    <subcellularLocation>
        <location evidence="1">Cell membrane</location>
        <topology evidence="1">Multi-pass membrane protein</topology>
    </subcellularLocation>
</comment>
<dbReference type="CDD" id="cd16015">
    <property type="entry name" value="LTA_synthase"/>
    <property type="match status" value="1"/>
</dbReference>
<evidence type="ECO:0000256" key="6">
    <source>
        <dbReference type="ARBA" id="ARBA00023136"/>
    </source>
</evidence>
<feature type="transmembrane region" description="Helical" evidence="7">
    <location>
        <begin position="7"/>
        <end position="30"/>
    </location>
</feature>
<dbReference type="GO" id="GO:0005886">
    <property type="term" value="C:plasma membrane"/>
    <property type="evidence" value="ECO:0007669"/>
    <property type="project" value="UniProtKB-SubCell"/>
</dbReference>
<protein>
    <recommendedName>
        <fullName evidence="8">Sulfatase N-terminal domain-containing protein</fullName>
    </recommendedName>
</protein>
<dbReference type="PANTHER" id="PTHR47371:SF3">
    <property type="entry name" value="PHOSPHOGLYCEROL TRANSFERASE I"/>
    <property type="match status" value="1"/>
</dbReference>
<keyword evidence="4 7" id="KW-0812">Transmembrane</keyword>
<feature type="transmembrane region" description="Helical" evidence="7">
    <location>
        <begin position="77"/>
        <end position="95"/>
    </location>
</feature>
<evidence type="ECO:0000256" key="4">
    <source>
        <dbReference type="ARBA" id="ARBA00022692"/>
    </source>
</evidence>
<evidence type="ECO:0000256" key="3">
    <source>
        <dbReference type="ARBA" id="ARBA00022475"/>
    </source>
</evidence>
<accession>A0A7Z8G5N4</accession>
<dbReference type="PANTHER" id="PTHR47371">
    <property type="entry name" value="LIPOTEICHOIC ACID SYNTHASE"/>
    <property type="match status" value="1"/>
</dbReference>
<dbReference type="EMBL" id="NRPP01000002">
    <property type="protein sequence ID" value="TFJ30363.1"/>
    <property type="molecule type" value="Genomic_DNA"/>
</dbReference>
<gene>
    <name evidence="9" type="ORF">CKN69_00175</name>
</gene>
<evidence type="ECO:0000256" key="7">
    <source>
        <dbReference type="SAM" id="Phobius"/>
    </source>
</evidence>
<dbReference type="InterPro" id="IPR050448">
    <property type="entry name" value="OpgB/LTA_synthase_biosynth"/>
</dbReference>
<dbReference type="Gene3D" id="3.40.720.10">
    <property type="entry name" value="Alkaline Phosphatase, subunit A"/>
    <property type="match status" value="1"/>
</dbReference>
<keyword evidence="3" id="KW-1003">Cell membrane</keyword>
<dbReference type="InterPro" id="IPR017850">
    <property type="entry name" value="Alkaline_phosphatase_core_sf"/>
</dbReference>
<dbReference type="RefSeq" id="WP_135025490.1">
    <property type="nucleotide sequence ID" value="NZ_JBFUWK010000004.1"/>
</dbReference>
<keyword evidence="6 7" id="KW-0472">Membrane</keyword>
<comment type="pathway">
    <text evidence="2">Cell wall biogenesis; lipoteichoic acid biosynthesis.</text>
</comment>
<sequence>MNNVKKKIYIVISSLLVILLPCLYVLIIQASQYNFDFTLAQEFFNNNTNIFWLSYVLVLTISLVLLSLIGSTIITEFLLFIVVVGLAFANNQKVLARGVAIYPEDIFMVREIKLLMTMIDRSELIKIVIVVLALILVCILLFIAAKKTINLQFNKKIIYPLRGILLVFSVFVLFLFININEEGSTMNKIQKKMDIEFIDWSQVDNYRVNGFVLSFLNNSRVQPIKKPEGYSKDSVLKIVEKYKKTAKEQNQSKEELSDIDIVYVMSESFIDPSDTDLFYEKNEDPIPFTHELLQSSISGKALVPEYGGGTANMEFEALTSFSNYFLQVIPYQSVVPKINGFPSIVSYVKDRNYTATAIHPFDGNMYKRVEVYNSMGFDQFMDQKDMTYTDIFPPGGAISDESAFNQVYDVLTQDDKDHFVHLVTMQNHQPYSAGYDENPFEVTSDLLTDDIKVRMQIYFKGINQSDKAMEQFIEKIDQLDKKTMIVFWGDHYPGQGLFSDIDGEHAELVHSTPLFIYKNFDSEHSDIGSQSLNYLTPNVLNELNVKETPFHALVNTLNKEIKGLTKNIQLNSNSEQFELFNEDSYPTLKEYEIIHYDLIAGNKYSLKEKFYSIEN</sequence>
<evidence type="ECO:0000259" key="8">
    <source>
        <dbReference type="Pfam" id="PF00884"/>
    </source>
</evidence>
<evidence type="ECO:0000256" key="1">
    <source>
        <dbReference type="ARBA" id="ARBA00004651"/>
    </source>
</evidence>
<dbReference type="Pfam" id="PF00884">
    <property type="entry name" value="Sulfatase"/>
    <property type="match status" value="1"/>
</dbReference>
<keyword evidence="5 7" id="KW-1133">Transmembrane helix</keyword>
<feature type="domain" description="Sulfatase N-terminal" evidence="8">
    <location>
        <begin position="260"/>
        <end position="541"/>
    </location>
</feature>
<dbReference type="SUPFAM" id="SSF53649">
    <property type="entry name" value="Alkaline phosphatase-like"/>
    <property type="match status" value="1"/>
</dbReference>
<comment type="caution">
    <text evidence="9">The sequence shown here is derived from an EMBL/GenBank/DDBJ whole genome shotgun (WGS) entry which is preliminary data.</text>
</comment>
<dbReference type="Proteomes" id="UP000297938">
    <property type="component" value="Unassembled WGS sequence"/>
</dbReference>